<proteinExistence type="predicted"/>
<evidence type="ECO:0000313" key="3">
    <source>
        <dbReference type="Proteomes" id="UP001315967"/>
    </source>
</evidence>
<evidence type="ECO:0000256" key="1">
    <source>
        <dbReference type="SAM" id="Phobius"/>
    </source>
</evidence>
<keyword evidence="1" id="KW-0472">Membrane</keyword>
<feature type="transmembrane region" description="Helical" evidence="1">
    <location>
        <begin position="253"/>
        <end position="272"/>
    </location>
</feature>
<name>A0ABY5P8K7_9LACT</name>
<feature type="transmembrane region" description="Helical" evidence="1">
    <location>
        <begin position="202"/>
        <end position="221"/>
    </location>
</feature>
<gene>
    <name evidence="2" type="ORF">NRE15_04600</name>
</gene>
<accession>A0ABY5P8K7</accession>
<feature type="transmembrane region" description="Helical" evidence="1">
    <location>
        <begin position="173"/>
        <end position="195"/>
    </location>
</feature>
<keyword evidence="1" id="KW-1133">Transmembrane helix</keyword>
<sequence>MKVLKTSFSIALMNIVKWISDPRIWVVIVLLITFVNEYLKGIPSFVNSMGVKIGPWIFPFFFEWRYHKLMLMLPILLLFSDAPFIDRNQPYLMIRVDRLKWALGQIIYIVIASGIYFLFVLILSVVLIAPFVAYNSDWGSVIETLARTGAGLEFGMEIYFAERLVDYFYPQQAMFFSFILSWLIGILLGLILFVVNFVTKKPLLGMLIAGGFIALDAMIWARGWASWLSPVSWNTLSTISTDSLTFTPNIQQIFMMLFGLIGVLIAVAIYAVRHYEIQFISD</sequence>
<evidence type="ECO:0000313" key="2">
    <source>
        <dbReference type="EMBL" id="UUX34930.1"/>
    </source>
</evidence>
<keyword evidence="1" id="KW-0812">Transmembrane</keyword>
<dbReference type="EMBL" id="CP102453">
    <property type="protein sequence ID" value="UUX34930.1"/>
    <property type="molecule type" value="Genomic_DNA"/>
</dbReference>
<dbReference type="RefSeq" id="WP_313794423.1">
    <property type="nucleotide sequence ID" value="NZ_CP102453.1"/>
</dbReference>
<protein>
    <recommendedName>
        <fullName evidence="4">ABC transporter permease</fullName>
    </recommendedName>
</protein>
<organism evidence="2 3">
    <name type="scientific">Fundicoccus culcitae</name>
    <dbReference type="NCBI Taxonomy" id="2969821"/>
    <lineage>
        <taxon>Bacteria</taxon>
        <taxon>Bacillati</taxon>
        <taxon>Bacillota</taxon>
        <taxon>Bacilli</taxon>
        <taxon>Lactobacillales</taxon>
        <taxon>Aerococcaceae</taxon>
        <taxon>Fundicoccus</taxon>
    </lineage>
</organism>
<feature type="transmembrane region" description="Helical" evidence="1">
    <location>
        <begin position="66"/>
        <end position="85"/>
    </location>
</feature>
<evidence type="ECO:0008006" key="4">
    <source>
        <dbReference type="Google" id="ProtNLM"/>
    </source>
</evidence>
<reference evidence="2 3" key="1">
    <citation type="submission" date="2022-08" db="EMBL/GenBank/DDBJ databases">
        <title>Aerococcaceae sp. nov isolated from spoiled eye mask.</title>
        <authorList>
            <person name="Zhou G."/>
            <person name="Xie X.-B."/>
            <person name="Shi Q.-S."/>
            <person name="Wang Y.-S."/>
            <person name="Wen X."/>
            <person name="Peng H."/>
            <person name="Yang X.-J."/>
            <person name="Tao H.-B."/>
            <person name="Huang X.-M."/>
        </authorList>
    </citation>
    <scope>NUCLEOTIDE SEQUENCE [LARGE SCALE GENOMIC DNA]</scope>
    <source>
        <strain evidence="3">DM20194951</strain>
    </source>
</reference>
<feature type="transmembrane region" description="Helical" evidence="1">
    <location>
        <begin position="24"/>
        <end position="46"/>
    </location>
</feature>
<dbReference type="Proteomes" id="UP001315967">
    <property type="component" value="Chromosome"/>
</dbReference>
<feature type="transmembrane region" description="Helical" evidence="1">
    <location>
        <begin position="106"/>
        <end position="133"/>
    </location>
</feature>
<keyword evidence="3" id="KW-1185">Reference proteome</keyword>